<keyword evidence="11" id="KW-0479">Metal-binding</keyword>
<dbReference type="CDD" id="cd09274">
    <property type="entry name" value="RNase_HI_RT_Ty3"/>
    <property type="match status" value="1"/>
</dbReference>
<dbReference type="InterPro" id="IPR043504">
    <property type="entry name" value="Peptidase_S1_PA_chymotrypsin"/>
</dbReference>
<keyword evidence="2" id="KW-0645">Protease</keyword>
<dbReference type="InterPro" id="IPR001254">
    <property type="entry name" value="Trypsin_dom"/>
</dbReference>
<keyword evidence="5" id="KW-0540">Nuclease</keyword>
<comment type="caution">
    <text evidence="17">The sequence shown here is derived from an EMBL/GenBank/DDBJ whole genome shotgun (WGS) entry which is preliminary data.</text>
</comment>
<dbReference type="PROSITE" id="PS50240">
    <property type="entry name" value="TRYPSIN_DOM"/>
    <property type="match status" value="1"/>
</dbReference>
<dbReference type="SMART" id="SM00343">
    <property type="entry name" value="ZnF_C2HC"/>
    <property type="match status" value="2"/>
</dbReference>
<dbReference type="PANTHER" id="PTHR37984">
    <property type="entry name" value="PROTEIN CBG26694"/>
    <property type="match status" value="1"/>
</dbReference>
<keyword evidence="10" id="KW-0511">Multifunctional enzyme</keyword>
<evidence type="ECO:0000256" key="4">
    <source>
        <dbReference type="ARBA" id="ARBA00022695"/>
    </source>
</evidence>
<dbReference type="GO" id="GO:0004190">
    <property type="term" value="F:aspartic-type endopeptidase activity"/>
    <property type="evidence" value="ECO:0007669"/>
    <property type="project" value="UniProtKB-KW"/>
</dbReference>
<dbReference type="GO" id="GO:0004252">
    <property type="term" value="F:serine-type endopeptidase activity"/>
    <property type="evidence" value="ECO:0007669"/>
    <property type="project" value="InterPro"/>
</dbReference>
<keyword evidence="7" id="KW-0378">Hydrolase</keyword>
<keyword evidence="18" id="KW-1185">Reference proteome</keyword>
<dbReference type="PROSITE" id="PS00135">
    <property type="entry name" value="TRYPSIN_SER"/>
    <property type="match status" value="1"/>
</dbReference>
<evidence type="ECO:0000256" key="5">
    <source>
        <dbReference type="ARBA" id="ARBA00022722"/>
    </source>
</evidence>
<keyword evidence="3" id="KW-0808">Transferase</keyword>
<proteinExistence type="predicted"/>
<dbReference type="InterPro" id="IPR001878">
    <property type="entry name" value="Znf_CCHC"/>
</dbReference>
<dbReference type="InterPro" id="IPR009003">
    <property type="entry name" value="Peptidase_S1_PA"/>
</dbReference>
<dbReference type="Pfam" id="PF00665">
    <property type="entry name" value="rve"/>
    <property type="match status" value="1"/>
</dbReference>
<dbReference type="InterPro" id="IPR041588">
    <property type="entry name" value="Integrase_H2C2"/>
</dbReference>
<name>A0A8S4FX67_PLUXY</name>
<feature type="region of interest" description="Disordered" evidence="13">
    <location>
        <begin position="180"/>
        <end position="231"/>
    </location>
</feature>
<evidence type="ECO:0000256" key="10">
    <source>
        <dbReference type="ARBA" id="ARBA00023268"/>
    </source>
</evidence>
<dbReference type="InterPro" id="IPR033116">
    <property type="entry name" value="TRYPSIN_SER"/>
</dbReference>
<dbReference type="FunFam" id="3.10.20.370:FF:000001">
    <property type="entry name" value="Retrovirus-related Pol polyprotein from transposon 17.6-like protein"/>
    <property type="match status" value="1"/>
</dbReference>
<dbReference type="InterPro" id="IPR043502">
    <property type="entry name" value="DNA/RNA_pol_sf"/>
</dbReference>
<dbReference type="Gene3D" id="3.30.420.10">
    <property type="entry name" value="Ribonuclease H-like superfamily/Ribonuclease H"/>
    <property type="match status" value="1"/>
</dbReference>
<keyword evidence="11" id="KW-0863">Zinc-finger</keyword>
<keyword evidence="7" id="KW-0255">Endonuclease</keyword>
<evidence type="ECO:0000259" key="16">
    <source>
        <dbReference type="PROSITE" id="PS50994"/>
    </source>
</evidence>
<evidence type="ECO:0000313" key="17">
    <source>
        <dbReference type="EMBL" id="CAG9132324.1"/>
    </source>
</evidence>
<evidence type="ECO:0000256" key="9">
    <source>
        <dbReference type="ARBA" id="ARBA00023125"/>
    </source>
</evidence>
<keyword evidence="6" id="KW-0064">Aspartyl protease</keyword>
<dbReference type="PROSITE" id="PS50994">
    <property type="entry name" value="INTEGRASE"/>
    <property type="match status" value="1"/>
</dbReference>
<dbReference type="Gene3D" id="2.40.70.10">
    <property type="entry name" value="Acid Proteases"/>
    <property type="match status" value="1"/>
</dbReference>
<keyword evidence="8" id="KW-0695">RNA-directed DNA polymerase</keyword>
<dbReference type="SUPFAM" id="SSF53098">
    <property type="entry name" value="Ribonuclease H-like"/>
    <property type="match status" value="1"/>
</dbReference>
<evidence type="ECO:0000256" key="8">
    <source>
        <dbReference type="ARBA" id="ARBA00022918"/>
    </source>
</evidence>
<dbReference type="Pfam" id="PF00078">
    <property type="entry name" value="RVT_1"/>
    <property type="match status" value="1"/>
</dbReference>
<dbReference type="Gene3D" id="3.30.70.270">
    <property type="match status" value="2"/>
</dbReference>
<dbReference type="FunFam" id="3.30.70.270:FF:000020">
    <property type="entry name" value="Transposon Tf2-6 polyprotein-like Protein"/>
    <property type="match status" value="1"/>
</dbReference>
<dbReference type="GO" id="GO:0008270">
    <property type="term" value="F:zinc ion binding"/>
    <property type="evidence" value="ECO:0007669"/>
    <property type="project" value="UniProtKB-KW"/>
</dbReference>
<dbReference type="GO" id="GO:0003677">
    <property type="term" value="F:DNA binding"/>
    <property type="evidence" value="ECO:0007669"/>
    <property type="project" value="UniProtKB-KW"/>
</dbReference>
<dbReference type="GO" id="GO:0006508">
    <property type="term" value="P:proteolysis"/>
    <property type="evidence" value="ECO:0007669"/>
    <property type="project" value="UniProtKB-KW"/>
</dbReference>
<dbReference type="SUPFAM" id="SSF50630">
    <property type="entry name" value="Acid proteases"/>
    <property type="match status" value="1"/>
</dbReference>
<feature type="coiled-coil region" evidence="12">
    <location>
        <begin position="1114"/>
        <end position="1141"/>
    </location>
</feature>
<evidence type="ECO:0000256" key="3">
    <source>
        <dbReference type="ARBA" id="ARBA00022679"/>
    </source>
</evidence>
<sequence>MPIGHIEPYTIGSNNWDTYIRRVKQFITLNNIADTLQVATLVTVVGAECYELMCDLCSPDTPESKTFDALVTLVKDHLEPDRSEIAERHIFRQRTQRPGESIREYLQSLKHLAKTCNFVDKLEENLRDQFVSGLNNEDMRSRIFAEKNVDYKRAVELAQALEAAERHAGVACAAGAGAGAASRARDPREAHEDDGLHRLGTRAAGGGGSRGASRAAPRPQRPCARCGKSGHTDGKCRFKYYNCDGCGERGHIKSVCKSAKSDNSAIKSSKNQFFIDGSDTDDEGCNFYNLVVNSEGDGPYYATVTVENKVCKFEIDTGSKLSVISKKYYDSNFSNIPIEKRQLSLKSYTGDIIDTLGFIVVNVCYGDKQVKLNLFVIENGGPPLMGRTWIKQLKLAIVECHSLTEEDSMAVSLRNEFPDVFAEGLGTFKSEFKLYLKDESPVFIKSRPMPLALRQPVERELDRLQREDVIYKVERSDYGTPIVPVIKSNGSIRICGDYKVTINPLLKDYHYPLPRIEDLFATLGGGEQYTKLDLSNAFQQCLLHEDSQAMTAITTHVGTFVYKRVPFGIKCIPENFQNIMEETLNGLPSTAVFADDICVTGKDRETHLTNLRAVLQRLKENGLRINFKKCKFFKDSVTYLGYKIDKFGLHTDAKKIEAIVAAPPPTNVTQLKSFMGLVNFYSKFCVNMSDILKPMYDLLKKNSKWKWTSDCDTAFNKIKKVLSSSPVLAHYDPSLELILSVDSSAYGLGAVLTQRARDGSERPLCCASRTLNAAELNYSQIDKEALAIVFGVSKHHQYLYGRNFTLRSDHRPLSYIFGKNKGLPVTAASRLQRYAVKLAAYNFNIEFVTSAKNCFADALSRLPLELTKQQPRGEDQHVRNLNFAQECFPISFKDIKTETSKDATLSKIYGFIMYGWPTNKDYDDIEKKYYSRRDSLHIDQGCIVWGYRIVVPGSLRNLILKEIHDGHPGIVRMKQIARNYVWWDNIDQDIEEVARECAACRQLRPAPPAAPLHSWAWPAEPWSRLHLDFLGPFSNQYYLILIDAHSKWIEAEKVNTTSAVVVCDCLRRHFARFGLPKRLVSDNGPPFSSAAFAEYLKSNGIEHTLVPPYHPSSNGAAENAVRTIKRVLKKAELEKEDSNKALSRFLFMYRNTEQSTTGREPAVALLGRRLRGRLDLLRPDAAERVRGRQLQLEARAAAPLRVVQGGQPVLLRDYSTTGDKWAEGVVAERLGPVSYSVKSNDGHMHKRHIDQIIARKPRHSLSQVTIGQSDDVNLKVTSPNVTFGCDKDESFDSAEGGSGPASPRAAPPSPDSPATVDNTRPHREAAITCRDKLRKPGGETSPVVREVTIYTVNNAECADRYVSGITENMICAGILDVGGKDACQGDSGGPLYHDGGLVGVVSWGNSCADPRYPGVSTRVSAFTTWILDNIDNPV</sequence>
<evidence type="ECO:0000256" key="12">
    <source>
        <dbReference type="SAM" id="Coils"/>
    </source>
</evidence>
<dbReference type="FunFam" id="3.30.420.10:FF:000063">
    <property type="entry name" value="Retrovirus-related Pol polyprotein from transposon 297-like Protein"/>
    <property type="match status" value="1"/>
</dbReference>
<keyword evidence="12" id="KW-0175">Coiled coil</keyword>
<dbReference type="InterPro" id="IPR000477">
    <property type="entry name" value="RT_dom"/>
</dbReference>
<dbReference type="SUPFAM" id="SSF56672">
    <property type="entry name" value="DNA/RNA polymerases"/>
    <property type="match status" value="1"/>
</dbReference>
<dbReference type="PANTHER" id="PTHR37984:SF5">
    <property type="entry name" value="PROTEIN NYNRIN-LIKE"/>
    <property type="match status" value="1"/>
</dbReference>
<feature type="domain" description="Integrase catalytic" evidence="16">
    <location>
        <begin position="1017"/>
        <end position="1169"/>
    </location>
</feature>
<keyword evidence="4" id="KW-0548">Nucleotidyltransferase</keyword>
<keyword evidence="11" id="KW-0862">Zinc</keyword>
<dbReference type="Gene3D" id="2.40.10.10">
    <property type="entry name" value="Trypsin-like serine proteases"/>
    <property type="match status" value="1"/>
</dbReference>
<dbReference type="CDD" id="cd01647">
    <property type="entry name" value="RT_LTR"/>
    <property type="match status" value="1"/>
</dbReference>
<dbReference type="CDD" id="cd00190">
    <property type="entry name" value="Tryp_SPc"/>
    <property type="match status" value="1"/>
</dbReference>
<feature type="region of interest" description="Disordered" evidence="13">
    <location>
        <begin position="1285"/>
        <end position="1322"/>
    </location>
</feature>
<dbReference type="Gene3D" id="3.10.10.10">
    <property type="entry name" value="HIV Type 1 Reverse Transcriptase, subunit A, domain 1"/>
    <property type="match status" value="1"/>
</dbReference>
<dbReference type="Proteomes" id="UP000653454">
    <property type="component" value="Unassembled WGS sequence"/>
</dbReference>
<evidence type="ECO:0000256" key="7">
    <source>
        <dbReference type="ARBA" id="ARBA00022759"/>
    </source>
</evidence>
<dbReference type="EC" id="2.7.7.49" evidence="1"/>
<evidence type="ECO:0000256" key="6">
    <source>
        <dbReference type="ARBA" id="ARBA00022750"/>
    </source>
</evidence>
<evidence type="ECO:0000256" key="2">
    <source>
        <dbReference type="ARBA" id="ARBA00022670"/>
    </source>
</evidence>
<dbReference type="EMBL" id="CAJHNJ030000048">
    <property type="protein sequence ID" value="CAG9132324.1"/>
    <property type="molecule type" value="Genomic_DNA"/>
</dbReference>
<dbReference type="InterPro" id="IPR050951">
    <property type="entry name" value="Retrovirus_Pol_polyprotein"/>
</dbReference>
<dbReference type="FunFam" id="1.10.340.70:FF:000003">
    <property type="entry name" value="Protein CBG25708"/>
    <property type="match status" value="1"/>
</dbReference>
<protein>
    <recommendedName>
        <fullName evidence="1">RNA-directed DNA polymerase</fullName>
        <ecNumber evidence="1">2.7.7.49</ecNumber>
    </recommendedName>
</protein>
<dbReference type="PROSITE" id="PS50158">
    <property type="entry name" value="ZF_CCHC"/>
    <property type="match status" value="1"/>
</dbReference>
<evidence type="ECO:0000259" key="15">
    <source>
        <dbReference type="PROSITE" id="PS50240"/>
    </source>
</evidence>
<dbReference type="GO" id="GO:0003964">
    <property type="term" value="F:RNA-directed DNA polymerase activity"/>
    <property type="evidence" value="ECO:0007669"/>
    <property type="project" value="UniProtKB-KW"/>
</dbReference>
<feature type="compositionally biased region" description="Low complexity" evidence="13">
    <location>
        <begin position="211"/>
        <end position="227"/>
    </location>
</feature>
<dbReference type="Pfam" id="PF17919">
    <property type="entry name" value="RT_RNaseH_2"/>
    <property type="match status" value="1"/>
</dbReference>
<dbReference type="Gene3D" id="1.10.340.70">
    <property type="match status" value="1"/>
</dbReference>
<evidence type="ECO:0000313" key="18">
    <source>
        <dbReference type="Proteomes" id="UP000653454"/>
    </source>
</evidence>
<keyword evidence="9" id="KW-0238">DNA-binding</keyword>
<dbReference type="SUPFAM" id="SSF50494">
    <property type="entry name" value="Trypsin-like serine proteases"/>
    <property type="match status" value="1"/>
</dbReference>
<accession>A0A8S4FX67</accession>
<dbReference type="InterPro" id="IPR012337">
    <property type="entry name" value="RNaseH-like_sf"/>
</dbReference>
<dbReference type="InterPro" id="IPR021109">
    <property type="entry name" value="Peptidase_aspartic_dom_sf"/>
</dbReference>
<dbReference type="InterPro" id="IPR036397">
    <property type="entry name" value="RNaseH_sf"/>
</dbReference>
<evidence type="ECO:0000259" key="14">
    <source>
        <dbReference type="PROSITE" id="PS50158"/>
    </source>
</evidence>
<evidence type="ECO:0000256" key="1">
    <source>
        <dbReference type="ARBA" id="ARBA00012493"/>
    </source>
</evidence>
<organism evidence="17 18">
    <name type="scientific">Plutella xylostella</name>
    <name type="common">Diamondback moth</name>
    <name type="synonym">Plutella maculipennis</name>
    <dbReference type="NCBI Taxonomy" id="51655"/>
    <lineage>
        <taxon>Eukaryota</taxon>
        <taxon>Metazoa</taxon>
        <taxon>Ecdysozoa</taxon>
        <taxon>Arthropoda</taxon>
        <taxon>Hexapoda</taxon>
        <taxon>Insecta</taxon>
        <taxon>Pterygota</taxon>
        <taxon>Neoptera</taxon>
        <taxon>Endopterygota</taxon>
        <taxon>Lepidoptera</taxon>
        <taxon>Glossata</taxon>
        <taxon>Ditrysia</taxon>
        <taxon>Yponomeutoidea</taxon>
        <taxon>Plutellidae</taxon>
        <taxon>Plutella</taxon>
    </lineage>
</organism>
<dbReference type="InterPro" id="IPR041577">
    <property type="entry name" value="RT_RNaseH_2"/>
</dbReference>
<dbReference type="GO" id="GO:0042575">
    <property type="term" value="C:DNA polymerase complex"/>
    <property type="evidence" value="ECO:0007669"/>
    <property type="project" value="UniProtKB-ARBA"/>
</dbReference>
<dbReference type="Gene3D" id="3.10.20.370">
    <property type="match status" value="1"/>
</dbReference>
<dbReference type="InterPro" id="IPR043128">
    <property type="entry name" value="Rev_trsase/Diguanyl_cyclase"/>
</dbReference>
<dbReference type="Pfam" id="PF17921">
    <property type="entry name" value="Integrase_H2C2"/>
    <property type="match status" value="1"/>
</dbReference>
<dbReference type="InterPro" id="IPR001584">
    <property type="entry name" value="Integrase_cat-core"/>
</dbReference>
<dbReference type="GO" id="GO:0004519">
    <property type="term" value="F:endonuclease activity"/>
    <property type="evidence" value="ECO:0007669"/>
    <property type="project" value="UniProtKB-KW"/>
</dbReference>
<dbReference type="GO" id="GO:0015074">
    <property type="term" value="P:DNA integration"/>
    <property type="evidence" value="ECO:0007669"/>
    <property type="project" value="InterPro"/>
</dbReference>
<feature type="domain" description="CCHC-type" evidence="14">
    <location>
        <begin position="223"/>
        <end position="237"/>
    </location>
</feature>
<reference evidence="17" key="1">
    <citation type="submission" date="2020-11" db="EMBL/GenBank/DDBJ databases">
        <authorList>
            <person name="Whiteford S."/>
        </authorList>
    </citation>
    <scope>NUCLEOTIDE SEQUENCE</scope>
</reference>
<dbReference type="SUPFAM" id="SSF57756">
    <property type="entry name" value="Retrovirus zinc finger-like domains"/>
    <property type="match status" value="1"/>
</dbReference>
<evidence type="ECO:0000256" key="13">
    <source>
        <dbReference type="SAM" id="MobiDB-lite"/>
    </source>
</evidence>
<dbReference type="SMART" id="SM00020">
    <property type="entry name" value="Tryp_SPc"/>
    <property type="match status" value="1"/>
</dbReference>
<feature type="compositionally biased region" description="Basic and acidic residues" evidence="13">
    <location>
        <begin position="183"/>
        <end position="197"/>
    </location>
</feature>
<gene>
    <name evidence="17" type="ORF">PLXY2_LOCUS10619</name>
</gene>
<feature type="domain" description="Peptidase S1" evidence="15">
    <location>
        <begin position="1148"/>
        <end position="1431"/>
    </location>
</feature>
<evidence type="ECO:0000256" key="11">
    <source>
        <dbReference type="PROSITE-ProRule" id="PRU00047"/>
    </source>
</evidence>
<dbReference type="InterPro" id="IPR036875">
    <property type="entry name" value="Znf_CCHC_sf"/>
</dbReference>
<dbReference type="Pfam" id="PF00089">
    <property type="entry name" value="Trypsin"/>
    <property type="match status" value="1"/>
</dbReference>